<feature type="compositionally biased region" description="Polar residues" evidence="1">
    <location>
        <begin position="32"/>
        <end position="59"/>
    </location>
</feature>
<evidence type="ECO:0000313" key="3">
    <source>
        <dbReference type="Proteomes" id="UP000239156"/>
    </source>
</evidence>
<dbReference type="EMBL" id="PKSL01000041">
    <property type="protein sequence ID" value="POW11085.1"/>
    <property type="molecule type" value="Genomic_DNA"/>
</dbReference>
<gene>
    <name evidence="2" type="ORF">PSTT_05591</name>
</gene>
<dbReference type="AlphaFoldDB" id="A0A2S4VNF8"/>
<keyword evidence="3" id="KW-1185">Reference proteome</keyword>
<comment type="caution">
    <text evidence="2">The sequence shown here is derived from an EMBL/GenBank/DDBJ whole genome shotgun (WGS) entry which is preliminary data.</text>
</comment>
<evidence type="ECO:0008006" key="4">
    <source>
        <dbReference type="Google" id="ProtNLM"/>
    </source>
</evidence>
<dbReference type="Proteomes" id="UP000239156">
    <property type="component" value="Unassembled WGS sequence"/>
</dbReference>
<accession>A0A2S4VNF8</accession>
<organism evidence="2 3">
    <name type="scientific">Puccinia striiformis</name>
    <dbReference type="NCBI Taxonomy" id="27350"/>
    <lineage>
        <taxon>Eukaryota</taxon>
        <taxon>Fungi</taxon>
        <taxon>Dikarya</taxon>
        <taxon>Basidiomycota</taxon>
        <taxon>Pucciniomycotina</taxon>
        <taxon>Pucciniomycetes</taxon>
        <taxon>Pucciniales</taxon>
        <taxon>Pucciniaceae</taxon>
        <taxon>Puccinia</taxon>
    </lineage>
</organism>
<dbReference type="VEuPathDB" id="FungiDB:PSTT_05591"/>
<feature type="compositionally biased region" description="Polar residues" evidence="1">
    <location>
        <begin position="1"/>
        <end position="14"/>
    </location>
</feature>
<proteinExistence type="predicted"/>
<feature type="compositionally biased region" description="Basic and acidic residues" evidence="1">
    <location>
        <begin position="70"/>
        <end position="83"/>
    </location>
</feature>
<evidence type="ECO:0000313" key="2">
    <source>
        <dbReference type="EMBL" id="POW11085.1"/>
    </source>
</evidence>
<feature type="region of interest" description="Disordered" evidence="1">
    <location>
        <begin position="1"/>
        <end position="83"/>
    </location>
</feature>
<sequence length="399" mass="45218">MQDTYGATPLQQTLLPPRIPTSNRRAEPGVNRAQTLQLQSSRHQPAWCSPNSNATTSSRLAKPTYVPSKRTWDKPEHLDRRAAAESSERYISVTWTPTHAWHCDHTKALLKAILDQQHKSKFDTATGDLQNHIRKLYLDTKLLRNRFGFQWNEKTSMITVDDNNWKKLFEEDPNNTLFEFQYTSISWYSLAEGVFSGSTLTNKHLPSFFNNSQKQKRAISNNETSFPFPGIASSTMLPLATKRNIETVCLNDDGNAPHMASSSPESWATKQPRYPIATTLVTQSESEPLDPPMDPWPRKALCAREYNWDTRNSSRIRIVSQRPETCLAGGNVEISPSTISQRNDQLQNPTIGAITMMASLFVDQVSTLEFVRFIQVVANEMNATISLSLILQKAYQIQI</sequence>
<dbReference type="VEuPathDB" id="FungiDB:PSHT_14952"/>
<name>A0A2S4VNF8_9BASI</name>
<reference evidence="2" key="1">
    <citation type="submission" date="2017-12" db="EMBL/GenBank/DDBJ databases">
        <title>Gene loss provides genomic basis for host adaptation in cereal stripe rust fungi.</title>
        <authorList>
            <person name="Xia C."/>
        </authorList>
    </citation>
    <scope>NUCLEOTIDE SEQUENCE [LARGE SCALE GENOMIC DNA]</scope>
    <source>
        <strain evidence="2">93-210</strain>
    </source>
</reference>
<protein>
    <recommendedName>
        <fullName evidence="4">Myb/SANT-like domain-containing protein</fullName>
    </recommendedName>
</protein>
<evidence type="ECO:0000256" key="1">
    <source>
        <dbReference type="SAM" id="MobiDB-lite"/>
    </source>
</evidence>